<name>A0A3P7P272_DIBLA</name>
<gene>
    <name evidence="1" type="ORF">DILT_LOCUS10233</name>
</gene>
<dbReference type="OrthoDB" id="10620377at2759"/>
<organism evidence="1 2">
    <name type="scientific">Dibothriocephalus latus</name>
    <name type="common">Fish tapeworm</name>
    <name type="synonym">Diphyllobothrium latum</name>
    <dbReference type="NCBI Taxonomy" id="60516"/>
    <lineage>
        <taxon>Eukaryota</taxon>
        <taxon>Metazoa</taxon>
        <taxon>Spiralia</taxon>
        <taxon>Lophotrochozoa</taxon>
        <taxon>Platyhelminthes</taxon>
        <taxon>Cestoda</taxon>
        <taxon>Eucestoda</taxon>
        <taxon>Diphyllobothriidea</taxon>
        <taxon>Diphyllobothriidae</taxon>
        <taxon>Dibothriocephalus</taxon>
    </lineage>
</organism>
<sequence length="241" mass="27878">MSQHPDSWYLLRERRPDIAFYALSFPFAMIERGYRLKYDWRVCEDTCTNILTELGLLKYTFSRSGKANVTVTISDRFESRKTFQLLRIFDHCAPHFAQPRSVEIGEYVTYRFSGTLGADCWVTWSVDENFTQPSKTPSLTWVFEHSGVYNLRSELSNTDGVGQSTRYVNVWFWFGSYPRFTMYFNRQNRDLLVIGSLRSLVHTAGIPGGSGIRASANKSTPRPRTRATCRNMRKIDNLSLS</sequence>
<reference evidence="1 2" key="1">
    <citation type="submission" date="2018-11" db="EMBL/GenBank/DDBJ databases">
        <authorList>
            <consortium name="Pathogen Informatics"/>
        </authorList>
    </citation>
    <scope>NUCLEOTIDE SEQUENCE [LARGE SCALE GENOMIC DNA]</scope>
</reference>
<evidence type="ECO:0000313" key="1">
    <source>
        <dbReference type="EMBL" id="VDN14402.1"/>
    </source>
</evidence>
<dbReference type="AlphaFoldDB" id="A0A3P7P272"/>
<dbReference type="EMBL" id="UYRU01059156">
    <property type="protein sequence ID" value="VDN14402.1"/>
    <property type="molecule type" value="Genomic_DNA"/>
</dbReference>
<dbReference type="Proteomes" id="UP000281553">
    <property type="component" value="Unassembled WGS sequence"/>
</dbReference>
<evidence type="ECO:0000313" key="2">
    <source>
        <dbReference type="Proteomes" id="UP000281553"/>
    </source>
</evidence>
<dbReference type="SUPFAM" id="SSF49299">
    <property type="entry name" value="PKD domain"/>
    <property type="match status" value="1"/>
</dbReference>
<dbReference type="CDD" id="cd00146">
    <property type="entry name" value="PKD"/>
    <property type="match status" value="1"/>
</dbReference>
<dbReference type="InterPro" id="IPR035986">
    <property type="entry name" value="PKD_dom_sf"/>
</dbReference>
<keyword evidence="2" id="KW-1185">Reference proteome</keyword>
<accession>A0A3P7P272</accession>
<protein>
    <recommendedName>
        <fullName evidence="3">PKD domain-containing protein</fullName>
    </recommendedName>
</protein>
<proteinExistence type="predicted"/>
<evidence type="ECO:0008006" key="3">
    <source>
        <dbReference type="Google" id="ProtNLM"/>
    </source>
</evidence>